<evidence type="ECO:0000313" key="2">
    <source>
        <dbReference type="EMBL" id="CAD5122127.1"/>
    </source>
</evidence>
<keyword evidence="1" id="KW-1133">Transmembrane helix</keyword>
<keyword evidence="1" id="KW-0472">Membrane</keyword>
<name>A0A7I8W1T9_9ANNE</name>
<reference evidence="2 3" key="1">
    <citation type="submission" date="2020-08" db="EMBL/GenBank/DDBJ databases">
        <authorList>
            <person name="Hejnol A."/>
        </authorList>
    </citation>
    <scope>NUCLEOTIDE SEQUENCE [LARGE SCALE GENOMIC DNA]</scope>
</reference>
<evidence type="ECO:0000256" key="1">
    <source>
        <dbReference type="SAM" id="Phobius"/>
    </source>
</evidence>
<dbReference type="AlphaFoldDB" id="A0A7I8W1T9"/>
<dbReference type="PANTHER" id="PTHR14256:SF1">
    <property type="entry name" value="GEO09626P1"/>
    <property type="match status" value="1"/>
</dbReference>
<dbReference type="Proteomes" id="UP000549394">
    <property type="component" value="Unassembled WGS sequence"/>
</dbReference>
<dbReference type="PANTHER" id="PTHR14256">
    <property type="entry name" value="NADH-UBIQUINONE OXIDOREDUCTASE MLRQ SUBUNIT"/>
    <property type="match status" value="1"/>
</dbReference>
<feature type="transmembrane region" description="Helical" evidence="1">
    <location>
        <begin position="17"/>
        <end position="36"/>
    </location>
</feature>
<evidence type="ECO:0000313" key="3">
    <source>
        <dbReference type="Proteomes" id="UP000549394"/>
    </source>
</evidence>
<sequence>MRLMPGLTANSLKKHPALIPLLVAIGGGAIGAFGYLTRLALKNPDVSWDHKNNMQPWTKMKPTDQYKFYSPNIQYDKLAPPSDRPEI</sequence>
<gene>
    <name evidence="2" type="ORF">DGYR_LOCUS9977</name>
</gene>
<dbReference type="Pfam" id="PF06522">
    <property type="entry name" value="B12D"/>
    <property type="match status" value="1"/>
</dbReference>
<dbReference type="OrthoDB" id="5511684at2759"/>
<dbReference type="InterPro" id="IPR010530">
    <property type="entry name" value="B12D"/>
</dbReference>
<proteinExistence type="predicted"/>
<accession>A0A7I8W1T9</accession>
<keyword evidence="1" id="KW-0812">Transmembrane</keyword>
<keyword evidence="3" id="KW-1185">Reference proteome</keyword>
<dbReference type="EMBL" id="CAJFCJ010000016">
    <property type="protein sequence ID" value="CAD5122127.1"/>
    <property type="molecule type" value="Genomic_DNA"/>
</dbReference>
<protein>
    <submittedName>
        <fullName evidence="2">DgyrCDS10575</fullName>
    </submittedName>
</protein>
<comment type="caution">
    <text evidence="2">The sequence shown here is derived from an EMBL/GenBank/DDBJ whole genome shotgun (WGS) entry which is preliminary data.</text>
</comment>
<organism evidence="2 3">
    <name type="scientific">Dimorphilus gyrociliatus</name>
    <dbReference type="NCBI Taxonomy" id="2664684"/>
    <lineage>
        <taxon>Eukaryota</taxon>
        <taxon>Metazoa</taxon>
        <taxon>Spiralia</taxon>
        <taxon>Lophotrochozoa</taxon>
        <taxon>Annelida</taxon>
        <taxon>Polychaeta</taxon>
        <taxon>Polychaeta incertae sedis</taxon>
        <taxon>Dinophilidae</taxon>
        <taxon>Dimorphilus</taxon>
    </lineage>
</organism>